<evidence type="ECO:0000313" key="2">
    <source>
        <dbReference type="Proteomes" id="UP000024635"/>
    </source>
</evidence>
<sequence length="70" mass="7851">MLELRHAGMLARPAEPTCWVANPPKTKRMGCLCVGSMLCSEWVGVRNGAQACNDVEIERLVYGYRIVDRK</sequence>
<dbReference type="Proteomes" id="UP000024635">
    <property type="component" value="Unassembled WGS sequence"/>
</dbReference>
<accession>A0A016W315</accession>
<comment type="caution">
    <text evidence="1">The sequence shown here is derived from an EMBL/GenBank/DDBJ whole genome shotgun (WGS) entry which is preliminary data.</text>
</comment>
<proteinExistence type="predicted"/>
<reference evidence="2" key="1">
    <citation type="journal article" date="2015" name="Nat. Genet.">
        <title>The genome and transcriptome of the zoonotic hookworm Ancylostoma ceylanicum identify infection-specific gene families.</title>
        <authorList>
            <person name="Schwarz E.M."/>
            <person name="Hu Y."/>
            <person name="Antoshechkin I."/>
            <person name="Miller M.M."/>
            <person name="Sternberg P.W."/>
            <person name="Aroian R.V."/>
        </authorList>
    </citation>
    <scope>NUCLEOTIDE SEQUENCE</scope>
    <source>
        <strain evidence="2">HY135</strain>
    </source>
</reference>
<organism evidence="1 2">
    <name type="scientific">Ancylostoma ceylanicum</name>
    <dbReference type="NCBI Taxonomy" id="53326"/>
    <lineage>
        <taxon>Eukaryota</taxon>
        <taxon>Metazoa</taxon>
        <taxon>Ecdysozoa</taxon>
        <taxon>Nematoda</taxon>
        <taxon>Chromadorea</taxon>
        <taxon>Rhabditida</taxon>
        <taxon>Rhabditina</taxon>
        <taxon>Rhabditomorpha</taxon>
        <taxon>Strongyloidea</taxon>
        <taxon>Ancylostomatidae</taxon>
        <taxon>Ancylostomatinae</taxon>
        <taxon>Ancylostoma</taxon>
    </lineage>
</organism>
<evidence type="ECO:0000313" key="1">
    <source>
        <dbReference type="EMBL" id="EYC34020.1"/>
    </source>
</evidence>
<dbReference type="EMBL" id="JARK01001337">
    <property type="protein sequence ID" value="EYC34020.1"/>
    <property type="molecule type" value="Genomic_DNA"/>
</dbReference>
<dbReference type="AlphaFoldDB" id="A0A016W315"/>
<keyword evidence="2" id="KW-1185">Reference proteome</keyword>
<protein>
    <submittedName>
        <fullName evidence="1">Uncharacterized protein</fullName>
    </submittedName>
</protein>
<gene>
    <name evidence="1" type="primary">Acey_s0001.g201</name>
    <name evidence="1" type="ORF">Y032_0001g201</name>
</gene>
<name>A0A016W315_9BILA</name>